<evidence type="ECO:0000256" key="1">
    <source>
        <dbReference type="SAM" id="MobiDB-lite"/>
    </source>
</evidence>
<comment type="caution">
    <text evidence="2">The sequence shown here is derived from an EMBL/GenBank/DDBJ whole genome shotgun (WGS) entry which is preliminary data.</text>
</comment>
<dbReference type="Proteomes" id="UP001196413">
    <property type="component" value="Unassembled WGS sequence"/>
</dbReference>
<gene>
    <name evidence="2" type="ORF">KIN20_004097</name>
</gene>
<dbReference type="EMBL" id="JAHQIW010000545">
    <property type="protein sequence ID" value="KAJ1348728.1"/>
    <property type="molecule type" value="Genomic_DNA"/>
</dbReference>
<keyword evidence="3" id="KW-1185">Reference proteome</keyword>
<proteinExistence type="predicted"/>
<protein>
    <submittedName>
        <fullName evidence="2">Uncharacterized protein</fullName>
    </submittedName>
</protein>
<name>A0AAD5M186_PARTN</name>
<organism evidence="2 3">
    <name type="scientific">Parelaphostrongylus tenuis</name>
    <name type="common">Meningeal worm</name>
    <dbReference type="NCBI Taxonomy" id="148309"/>
    <lineage>
        <taxon>Eukaryota</taxon>
        <taxon>Metazoa</taxon>
        <taxon>Ecdysozoa</taxon>
        <taxon>Nematoda</taxon>
        <taxon>Chromadorea</taxon>
        <taxon>Rhabditida</taxon>
        <taxon>Rhabditina</taxon>
        <taxon>Rhabditomorpha</taxon>
        <taxon>Strongyloidea</taxon>
        <taxon>Metastrongylidae</taxon>
        <taxon>Parelaphostrongylus</taxon>
    </lineage>
</organism>
<dbReference type="AlphaFoldDB" id="A0AAD5M186"/>
<reference evidence="2" key="1">
    <citation type="submission" date="2021-06" db="EMBL/GenBank/DDBJ databases">
        <title>Parelaphostrongylus tenuis whole genome reference sequence.</title>
        <authorList>
            <person name="Garwood T.J."/>
            <person name="Larsen P.A."/>
            <person name="Fountain-Jones N.M."/>
            <person name="Garbe J.R."/>
            <person name="Macchietto M.G."/>
            <person name="Kania S.A."/>
            <person name="Gerhold R.W."/>
            <person name="Richards J.E."/>
            <person name="Wolf T.M."/>
        </authorList>
    </citation>
    <scope>NUCLEOTIDE SEQUENCE</scope>
    <source>
        <strain evidence="2">MNPRO001-30</strain>
        <tissue evidence="2">Meninges</tissue>
    </source>
</reference>
<evidence type="ECO:0000313" key="3">
    <source>
        <dbReference type="Proteomes" id="UP001196413"/>
    </source>
</evidence>
<feature type="region of interest" description="Disordered" evidence="1">
    <location>
        <begin position="59"/>
        <end position="111"/>
    </location>
</feature>
<sequence length="139" mass="15201">MNGGRYRLDSSGHQTLYMLTIDPMLEKRHDVQRIPKARRPTRLLLHAIGKNGSVAGACLNHSTTNGTTGDTGDEVSAEQRPNGYRARRGVPGGELGPQGSPPSQKRALYGTPLPGYSRVATKLVQLIFHDVQEKDEKVK</sequence>
<accession>A0AAD5M186</accession>
<evidence type="ECO:0000313" key="2">
    <source>
        <dbReference type="EMBL" id="KAJ1348728.1"/>
    </source>
</evidence>